<evidence type="ECO:0000313" key="2">
    <source>
        <dbReference type="Proteomes" id="UP001060215"/>
    </source>
</evidence>
<dbReference type="Proteomes" id="UP001060215">
    <property type="component" value="Chromosome 10"/>
</dbReference>
<proteinExistence type="predicted"/>
<dbReference type="EMBL" id="CM045767">
    <property type="protein sequence ID" value="KAI7997964.1"/>
    <property type="molecule type" value="Genomic_DNA"/>
</dbReference>
<comment type="caution">
    <text evidence="1">The sequence shown here is derived from an EMBL/GenBank/DDBJ whole genome shotgun (WGS) entry which is preliminary data.</text>
</comment>
<name>A0ACC0GAV2_9ERIC</name>
<organism evidence="1 2">
    <name type="scientific">Camellia lanceoleosa</name>
    <dbReference type="NCBI Taxonomy" id="1840588"/>
    <lineage>
        <taxon>Eukaryota</taxon>
        <taxon>Viridiplantae</taxon>
        <taxon>Streptophyta</taxon>
        <taxon>Embryophyta</taxon>
        <taxon>Tracheophyta</taxon>
        <taxon>Spermatophyta</taxon>
        <taxon>Magnoliopsida</taxon>
        <taxon>eudicotyledons</taxon>
        <taxon>Gunneridae</taxon>
        <taxon>Pentapetalae</taxon>
        <taxon>asterids</taxon>
        <taxon>Ericales</taxon>
        <taxon>Theaceae</taxon>
        <taxon>Camellia</taxon>
    </lineage>
</organism>
<gene>
    <name evidence="1" type="ORF">LOK49_LG10G00857</name>
</gene>
<reference evidence="1 2" key="1">
    <citation type="journal article" date="2022" name="Plant J.">
        <title>Chromosome-level genome of Camellia lanceoleosa provides a valuable resource for understanding genome evolution and self-incompatibility.</title>
        <authorList>
            <person name="Gong W."/>
            <person name="Xiao S."/>
            <person name="Wang L."/>
            <person name="Liao Z."/>
            <person name="Chang Y."/>
            <person name="Mo W."/>
            <person name="Hu G."/>
            <person name="Li W."/>
            <person name="Zhao G."/>
            <person name="Zhu H."/>
            <person name="Hu X."/>
            <person name="Ji K."/>
            <person name="Xiang X."/>
            <person name="Song Q."/>
            <person name="Yuan D."/>
            <person name="Jin S."/>
            <person name="Zhang L."/>
        </authorList>
    </citation>
    <scope>NUCLEOTIDE SEQUENCE [LARGE SCALE GENOMIC DNA]</scope>
    <source>
        <strain evidence="1">SQ_2022a</strain>
    </source>
</reference>
<evidence type="ECO:0000313" key="1">
    <source>
        <dbReference type="EMBL" id="KAI7997964.1"/>
    </source>
</evidence>
<protein>
    <submittedName>
        <fullName evidence="1">Uncharacterized protein</fullName>
    </submittedName>
</protein>
<sequence length="71" mass="7916">MKSGVYNIYFHDYMKILIFATIIQAKALVQLKKIKKNCVTGVLNCSSPSTFFDSSNTGMCLQFSVCITSSH</sequence>
<accession>A0ACC0GAV2</accession>
<keyword evidence="2" id="KW-1185">Reference proteome</keyword>